<dbReference type="PATRIC" id="fig|1121362.3.peg.1081"/>
<dbReference type="eggNOG" id="COG2124">
    <property type="taxonomic scope" value="Bacteria"/>
</dbReference>
<dbReference type="PANTHER" id="PTHR24286">
    <property type="entry name" value="CYTOCHROME P450 26"/>
    <property type="match status" value="1"/>
</dbReference>
<keyword evidence="10" id="KW-1185">Reference proteome</keyword>
<dbReference type="SUPFAM" id="SSF48264">
    <property type="entry name" value="Cytochrome P450"/>
    <property type="match status" value="1"/>
</dbReference>
<evidence type="ECO:0000256" key="2">
    <source>
        <dbReference type="ARBA" id="ARBA00010617"/>
    </source>
</evidence>
<evidence type="ECO:0000256" key="3">
    <source>
        <dbReference type="ARBA" id="ARBA00022617"/>
    </source>
</evidence>
<sequence length="429" mass="47116">MTSNAPARVRFEQGLNFLRSGYLFASRIRDKAGVAPDSDTPVKLRMLGRPAVLVRGEEGVRLFYDGDRMKRNGAMPIFIRNPLFGPGAVHNLDGKAHETRKTVLVDLAYNDEHVERFKELVAEELETMLGKWATGSGNVFDDTAVAYGRAAFRWAELPLSDREMEAQARRMSRLVDAFGQPSRNAIAWVDRFRLDRWATRLIRDVRSGRTQAPADSVLARMANLHDENGELVDDRTAGVDLQNLTRPTVAVGRFAAFAAAALVEHPEWVERIRAASVAAGGGLIDIPEAVAFAHEVRRTYPFVPMLPALATTDTEIKGCPIKKGQRVLLDILGTNTAPTEWKDAGAFEPERFLGVEDAEEITSFIPQGGGDVLEGHRCPGEKIAMTALSAAVVALCRPQVSISGEIEDVAFPWTKMLTRPSTGVRVNVS</sequence>
<keyword evidence="3 8" id="KW-0349">Heme</keyword>
<evidence type="ECO:0000256" key="6">
    <source>
        <dbReference type="ARBA" id="ARBA00023004"/>
    </source>
</evidence>
<evidence type="ECO:0000256" key="4">
    <source>
        <dbReference type="ARBA" id="ARBA00022723"/>
    </source>
</evidence>
<dbReference type="Pfam" id="PF00067">
    <property type="entry name" value="p450"/>
    <property type="match status" value="1"/>
</dbReference>
<dbReference type="GO" id="GO:0016705">
    <property type="term" value="F:oxidoreductase activity, acting on paired donors, with incorporation or reduction of molecular oxygen"/>
    <property type="evidence" value="ECO:0007669"/>
    <property type="project" value="InterPro"/>
</dbReference>
<name>M1P616_9CORY</name>
<dbReference type="HOGENOM" id="CLU_037319_0_0_11"/>
<dbReference type="Gene3D" id="1.10.630.10">
    <property type="entry name" value="Cytochrome P450"/>
    <property type="match status" value="1"/>
</dbReference>
<evidence type="ECO:0000256" key="5">
    <source>
        <dbReference type="ARBA" id="ARBA00023002"/>
    </source>
</evidence>
<gene>
    <name evidence="9" type="ORF">A605_05375</name>
</gene>
<evidence type="ECO:0000256" key="1">
    <source>
        <dbReference type="ARBA" id="ARBA00001971"/>
    </source>
</evidence>
<reference evidence="9 10" key="1">
    <citation type="journal article" date="2012" name="Stand. Genomic Sci.">
        <title>Genome sequence of the halotolerant bacterium Corynebacterium halotolerans type strain YIM 70093(T) (= DSM 44683(T)).</title>
        <authorList>
            <person name="Ruckert C."/>
            <person name="Albersmeier A."/>
            <person name="Al-Dilaimi A."/>
            <person name="Niehaus K."/>
            <person name="Szczepanowski R."/>
            <person name="Kalinowski J."/>
        </authorList>
    </citation>
    <scope>NUCLEOTIDE SEQUENCE [LARGE SCALE GENOMIC DNA]</scope>
    <source>
        <strain evidence="9">YIM 70093</strain>
    </source>
</reference>
<feature type="binding site" description="axial binding residue" evidence="8">
    <location>
        <position position="378"/>
    </location>
    <ligand>
        <name>heme</name>
        <dbReference type="ChEBI" id="CHEBI:30413"/>
    </ligand>
    <ligandPart>
        <name>Fe</name>
        <dbReference type="ChEBI" id="CHEBI:18248"/>
    </ligandPart>
</feature>
<evidence type="ECO:0000256" key="8">
    <source>
        <dbReference type="PIRSR" id="PIRSR602401-1"/>
    </source>
</evidence>
<protein>
    <submittedName>
        <fullName evidence="9">Cytochrome P450</fullName>
    </submittedName>
</protein>
<keyword evidence="6 8" id="KW-0408">Iron</keyword>
<dbReference type="GO" id="GO:0005506">
    <property type="term" value="F:iron ion binding"/>
    <property type="evidence" value="ECO:0007669"/>
    <property type="project" value="InterPro"/>
</dbReference>
<dbReference type="Proteomes" id="UP000011723">
    <property type="component" value="Chromosome"/>
</dbReference>
<dbReference type="InterPro" id="IPR002401">
    <property type="entry name" value="Cyt_P450_E_grp-I"/>
</dbReference>
<dbReference type="STRING" id="1121362.A605_05375"/>
<dbReference type="SMR" id="M1P616"/>
<evidence type="ECO:0000313" key="10">
    <source>
        <dbReference type="Proteomes" id="UP000011723"/>
    </source>
</evidence>
<dbReference type="OrthoDB" id="3599725at2"/>
<organism evidence="9 10">
    <name type="scientific">Corynebacterium halotolerans YIM 70093 = DSM 44683</name>
    <dbReference type="NCBI Taxonomy" id="1121362"/>
    <lineage>
        <taxon>Bacteria</taxon>
        <taxon>Bacillati</taxon>
        <taxon>Actinomycetota</taxon>
        <taxon>Actinomycetes</taxon>
        <taxon>Mycobacteriales</taxon>
        <taxon>Corynebacteriaceae</taxon>
        <taxon>Corynebacterium</taxon>
    </lineage>
</organism>
<comment type="cofactor">
    <cofactor evidence="1 8">
        <name>heme</name>
        <dbReference type="ChEBI" id="CHEBI:30413"/>
    </cofactor>
</comment>
<dbReference type="InterPro" id="IPR001128">
    <property type="entry name" value="Cyt_P450"/>
</dbReference>
<dbReference type="KEGG" id="chn:A605_05375"/>
<comment type="similarity">
    <text evidence="2">Belongs to the cytochrome P450 family.</text>
</comment>
<dbReference type="GO" id="GO:0020037">
    <property type="term" value="F:heme binding"/>
    <property type="evidence" value="ECO:0007669"/>
    <property type="project" value="InterPro"/>
</dbReference>
<keyword evidence="4 8" id="KW-0479">Metal-binding</keyword>
<dbReference type="AlphaFoldDB" id="M1P616"/>
<dbReference type="PRINTS" id="PR00463">
    <property type="entry name" value="EP450I"/>
</dbReference>
<proteinExistence type="inferred from homology"/>
<evidence type="ECO:0000256" key="7">
    <source>
        <dbReference type="ARBA" id="ARBA00023033"/>
    </source>
</evidence>
<dbReference type="GO" id="GO:0004497">
    <property type="term" value="F:monooxygenase activity"/>
    <property type="evidence" value="ECO:0007669"/>
    <property type="project" value="UniProtKB-KW"/>
</dbReference>
<evidence type="ECO:0000313" key="9">
    <source>
        <dbReference type="EMBL" id="AGF72081.1"/>
    </source>
</evidence>
<keyword evidence="5" id="KW-0560">Oxidoreductase</keyword>
<accession>M1P616</accession>
<dbReference type="EMBL" id="CP003697">
    <property type="protein sequence ID" value="AGF72081.1"/>
    <property type="molecule type" value="Genomic_DNA"/>
</dbReference>
<dbReference type="GO" id="GO:0016125">
    <property type="term" value="P:sterol metabolic process"/>
    <property type="evidence" value="ECO:0007669"/>
    <property type="project" value="TreeGrafter"/>
</dbReference>
<dbReference type="PANTHER" id="PTHR24286:SF24">
    <property type="entry name" value="LANOSTEROL 14-ALPHA DEMETHYLASE"/>
    <property type="match status" value="1"/>
</dbReference>
<keyword evidence="7" id="KW-0503">Monooxygenase</keyword>
<dbReference type="InterPro" id="IPR036396">
    <property type="entry name" value="Cyt_P450_sf"/>
</dbReference>
<dbReference type="RefSeq" id="WP_015400500.1">
    <property type="nucleotide sequence ID" value="NC_020302.1"/>
</dbReference>